<dbReference type="GO" id="GO:0005576">
    <property type="term" value="C:extracellular region"/>
    <property type="evidence" value="ECO:0007669"/>
    <property type="project" value="InterPro"/>
</dbReference>
<reference evidence="8" key="1">
    <citation type="submission" date="2025-08" db="UniProtKB">
        <authorList>
            <consortium name="RefSeq"/>
        </authorList>
    </citation>
    <scope>IDENTIFICATION</scope>
    <source>
        <tissue evidence="8">Blood</tissue>
    </source>
</reference>
<dbReference type="Gene3D" id="3.40.33.10">
    <property type="entry name" value="CAP"/>
    <property type="match status" value="1"/>
</dbReference>
<dbReference type="Pfam" id="PF08562">
    <property type="entry name" value="Crisp"/>
    <property type="match status" value="1"/>
</dbReference>
<dbReference type="PRINTS" id="PR00837">
    <property type="entry name" value="V5TPXLIKE"/>
</dbReference>
<protein>
    <submittedName>
        <fullName evidence="8">Serotriflin-like</fullName>
    </submittedName>
</protein>
<dbReference type="InterPro" id="IPR001283">
    <property type="entry name" value="CRISP-related"/>
</dbReference>
<evidence type="ECO:0000256" key="5">
    <source>
        <dbReference type="SAM" id="SignalP"/>
    </source>
</evidence>
<evidence type="ECO:0000313" key="8">
    <source>
        <dbReference type="RefSeq" id="XP_054826618.1"/>
    </source>
</evidence>
<accession>A0AA97IVZ0</accession>
<name>A0AA97IVZ0_EUBMA</name>
<evidence type="ECO:0000313" key="7">
    <source>
        <dbReference type="Proteomes" id="UP001190640"/>
    </source>
</evidence>
<dbReference type="InterPro" id="IPR042076">
    <property type="entry name" value="Crisp-like_dom"/>
</dbReference>
<evidence type="ECO:0000259" key="6">
    <source>
        <dbReference type="PROSITE" id="PS51670"/>
    </source>
</evidence>
<evidence type="ECO:0000256" key="3">
    <source>
        <dbReference type="PROSITE-ProRule" id="PRU01005"/>
    </source>
</evidence>
<keyword evidence="7" id="KW-1185">Reference proteome</keyword>
<dbReference type="FunFam" id="1.10.10.740:FF:000001">
    <property type="entry name" value="Cysteine-rich secretory protein 2"/>
    <property type="match status" value="1"/>
</dbReference>
<gene>
    <name evidence="8" type="primary">LOC129323868</name>
</gene>
<comment type="similarity">
    <text evidence="1">Belongs to the CRISP family.</text>
</comment>
<dbReference type="InterPro" id="IPR018244">
    <property type="entry name" value="Allrgn_V5/Tpx1_CS"/>
</dbReference>
<proteinExistence type="inferred from homology"/>
<dbReference type="InterPro" id="IPR013871">
    <property type="entry name" value="Cysteine_rich_secretory"/>
</dbReference>
<organism evidence="7 8">
    <name type="scientific">Eublepharis macularius</name>
    <name type="common">Leopard gecko</name>
    <name type="synonym">Cyrtodactylus macularius</name>
    <dbReference type="NCBI Taxonomy" id="481883"/>
    <lineage>
        <taxon>Eukaryota</taxon>
        <taxon>Metazoa</taxon>
        <taxon>Chordata</taxon>
        <taxon>Craniata</taxon>
        <taxon>Vertebrata</taxon>
        <taxon>Euteleostomi</taxon>
        <taxon>Lepidosauria</taxon>
        <taxon>Squamata</taxon>
        <taxon>Bifurcata</taxon>
        <taxon>Gekkota</taxon>
        <taxon>Eublepharidae</taxon>
        <taxon>Eublepharinae</taxon>
        <taxon>Eublepharis</taxon>
    </lineage>
</organism>
<evidence type="ECO:0000256" key="2">
    <source>
        <dbReference type="ARBA" id="ARBA00023157"/>
    </source>
</evidence>
<dbReference type="RefSeq" id="XP_054826618.1">
    <property type="nucleotide sequence ID" value="XM_054970643.1"/>
</dbReference>
<dbReference type="Gene3D" id="1.10.10.740">
    <property type="entry name" value="Crisp domain"/>
    <property type="match status" value="1"/>
</dbReference>
<feature type="compositionally biased region" description="Acidic residues" evidence="4">
    <location>
        <begin position="32"/>
        <end position="46"/>
    </location>
</feature>
<feature type="chain" id="PRO_5041651353" evidence="5">
    <location>
        <begin position="20"/>
        <end position="264"/>
    </location>
</feature>
<dbReference type="FunFam" id="3.40.33.10:FF:000005">
    <property type="entry name" value="Cysteine-rich secretory protein 2"/>
    <property type="match status" value="1"/>
</dbReference>
<dbReference type="InterPro" id="IPR014044">
    <property type="entry name" value="CAP_dom"/>
</dbReference>
<feature type="disulfide bond" evidence="3">
    <location>
        <begin position="244"/>
        <end position="257"/>
    </location>
</feature>
<dbReference type="GeneID" id="129323868"/>
<keyword evidence="5" id="KW-0732">Signal</keyword>
<dbReference type="Pfam" id="PF00188">
    <property type="entry name" value="CAP"/>
    <property type="match status" value="1"/>
</dbReference>
<keyword evidence="2 3" id="KW-1015">Disulfide bond</keyword>
<dbReference type="Proteomes" id="UP001190640">
    <property type="component" value="Chromosome 1"/>
</dbReference>
<comment type="caution">
    <text evidence="3">Lacks conserved residue(s) required for the propagation of feature annotation.</text>
</comment>
<feature type="signal peptide" evidence="5">
    <location>
        <begin position="1"/>
        <end position="19"/>
    </location>
</feature>
<dbReference type="SMART" id="SM00198">
    <property type="entry name" value="SCP"/>
    <property type="match status" value="1"/>
</dbReference>
<feature type="region of interest" description="Disordered" evidence="4">
    <location>
        <begin position="20"/>
        <end position="49"/>
    </location>
</feature>
<evidence type="ECO:0000256" key="1">
    <source>
        <dbReference type="ARBA" id="ARBA00009923"/>
    </source>
</evidence>
<sequence length="264" mass="30005">MLLLTIVLLLTAVLDQSLGEEEAEELKAKREEDEEEDENEEGEEDDKIIGSGVPLKAQMIIVHKHNEIRRMVKPPASNMLKMQWNETIGENALRWAERCILSNSPKESRKLGDMECGETIYQANHVTQWTDVIDFWKGGKKDFMYGVGAKDPRRNIFGYTQLIWYNSYIVGCAAAYCPDITFPFVYICQYCPGGNLMSQIPTPYKKGPSCADCPKNCEDKLCTNPCKYKDTILNCNELKSIFSCKKRLLVNGCQATCRCKTEIV</sequence>
<dbReference type="PROSITE" id="PS01010">
    <property type="entry name" value="CRISP_2"/>
    <property type="match status" value="1"/>
</dbReference>
<dbReference type="SUPFAM" id="SSF55797">
    <property type="entry name" value="PR-1-like"/>
    <property type="match status" value="1"/>
</dbReference>
<dbReference type="InterPro" id="IPR003582">
    <property type="entry name" value="ShKT_dom"/>
</dbReference>
<dbReference type="GO" id="GO:0006952">
    <property type="term" value="P:defense response"/>
    <property type="evidence" value="ECO:0007669"/>
    <property type="project" value="UniProtKB-ARBA"/>
</dbReference>
<feature type="domain" description="ShKT" evidence="6">
    <location>
        <begin position="226"/>
        <end position="259"/>
    </location>
</feature>
<dbReference type="InterPro" id="IPR035940">
    <property type="entry name" value="CAP_sf"/>
</dbReference>
<dbReference type="KEGG" id="emc:129323868"/>
<dbReference type="AlphaFoldDB" id="A0AA97IVZ0"/>
<dbReference type="PROSITE" id="PS51670">
    <property type="entry name" value="SHKT"/>
    <property type="match status" value="1"/>
</dbReference>
<dbReference type="SUPFAM" id="SSF57546">
    <property type="entry name" value="Crisp domain-like"/>
    <property type="match status" value="1"/>
</dbReference>
<dbReference type="PANTHER" id="PTHR10334">
    <property type="entry name" value="CYSTEINE-RICH SECRETORY PROTEIN-RELATED"/>
    <property type="match status" value="1"/>
</dbReference>
<feature type="disulfide bond" evidence="3">
    <location>
        <begin position="235"/>
        <end position="253"/>
    </location>
</feature>
<evidence type="ECO:0000256" key="4">
    <source>
        <dbReference type="SAM" id="MobiDB-lite"/>
    </source>
</evidence>